<dbReference type="SMART" id="SM00086">
    <property type="entry name" value="PAC"/>
    <property type="match status" value="2"/>
</dbReference>
<dbReference type="NCBIfam" id="TIGR00229">
    <property type="entry name" value="sensory_box"/>
    <property type="match status" value="3"/>
</dbReference>
<dbReference type="Proteomes" id="UP000245474">
    <property type="component" value="Unassembled WGS sequence"/>
</dbReference>
<dbReference type="Gene3D" id="3.30.450.20">
    <property type="entry name" value="PAS domain"/>
    <property type="match status" value="3"/>
</dbReference>
<comment type="caution">
    <text evidence="11">The sequence shown here is derived from an EMBL/GenBank/DDBJ whole genome shotgun (WGS) entry which is preliminary data.</text>
</comment>
<evidence type="ECO:0000259" key="8">
    <source>
        <dbReference type="PROSITE" id="PS50110"/>
    </source>
</evidence>
<dbReference type="InterPro" id="IPR003594">
    <property type="entry name" value="HATPase_dom"/>
</dbReference>
<dbReference type="InterPro" id="IPR000014">
    <property type="entry name" value="PAS"/>
</dbReference>
<dbReference type="Pfam" id="PF02518">
    <property type="entry name" value="HATPase_c"/>
    <property type="match status" value="1"/>
</dbReference>
<dbReference type="PANTHER" id="PTHR43304:SF1">
    <property type="entry name" value="PAC DOMAIN-CONTAINING PROTEIN"/>
    <property type="match status" value="1"/>
</dbReference>
<dbReference type="InterPro" id="IPR005467">
    <property type="entry name" value="His_kinase_dom"/>
</dbReference>
<evidence type="ECO:0000313" key="12">
    <source>
        <dbReference type="Proteomes" id="UP000245474"/>
    </source>
</evidence>
<dbReference type="AlphaFoldDB" id="A0A2U2N8V1"/>
<dbReference type="SMART" id="SM00065">
    <property type="entry name" value="GAF"/>
    <property type="match status" value="1"/>
</dbReference>
<evidence type="ECO:0000259" key="9">
    <source>
        <dbReference type="PROSITE" id="PS50112"/>
    </source>
</evidence>
<dbReference type="InterPro" id="IPR036890">
    <property type="entry name" value="HATPase_C_sf"/>
</dbReference>
<evidence type="ECO:0000256" key="1">
    <source>
        <dbReference type="ARBA" id="ARBA00000085"/>
    </source>
</evidence>
<evidence type="ECO:0000256" key="6">
    <source>
        <dbReference type="PROSITE-ProRule" id="PRU00169"/>
    </source>
</evidence>
<dbReference type="SMART" id="SM00448">
    <property type="entry name" value="REC"/>
    <property type="match status" value="1"/>
</dbReference>
<dbReference type="SUPFAM" id="SSF55785">
    <property type="entry name" value="PYP-like sensor domain (PAS domain)"/>
    <property type="match status" value="3"/>
</dbReference>
<dbReference type="Pfam" id="PF00072">
    <property type="entry name" value="Response_reg"/>
    <property type="match status" value="1"/>
</dbReference>
<dbReference type="CDD" id="cd00082">
    <property type="entry name" value="HisKA"/>
    <property type="match status" value="1"/>
</dbReference>
<dbReference type="PROSITE" id="PS50113">
    <property type="entry name" value="PAC"/>
    <property type="match status" value="2"/>
</dbReference>
<dbReference type="SMART" id="SM00091">
    <property type="entry name" value="PAS"/>
    <property type="match status" value="2"/>
</dbReference>
<dbReference type="InterPro" id="IPR013655">
    <property type="entry name" value="PAS_fold_3"/>
</dbReference>
<dbReference type="SMART" id="SM00387">
    <property type="entry name" value="HATPase_c"/>
    <property type="match status" value="1"/>
</dbReference>
<accession>A0A2U2N8V1</accession>
<keyword evidence="12" id="KW-1185">Reference proteome</keyword>
<dbReference type="InterPro" id="IPR003661">
    <property type="entry name" value="HisK_dim/P_dom"/>
</dbReference>
<dbReference type="SUPFAM" id="SSF47384">
    <property type="entry name" value="Homodimeric domain of signal transducing histidine kinase"/>
    <property type="match status" value="1"/>
</dbReference>
<dbReference type="Pfam" id="PF00512">
    <property type="entry name" value="HisKA"/>
    <property type="match status" value="1"/>
</dbReference>
<dbReference type="InterPro" id="IPR052162">
    <property type="entry name" value="Sensor_kinase/Photoreceptor"/>
</dbReference>
<dbReference type="Gene3D" id="3.30.565.10">
    <property type="entry name" value="Histidine kinase-like ATPase, C-terminal domain"/>
    <property type="match status" value="1"/>
</dbReference>
<dbReference type="Gene3D" id="3.40.50.2300">
    <property type="match status" value="1"/>
</dbReference>
<evidence type="ECO:0000256" key="2">
    <source>
        <dbReference type="ARBA" id="ARBA00012438"/>
    </source>
</evidence>
<dbReference type="PROSITE" id="PS50109">
    <property type="entry name" value="HIS_KIN"/>
    <property type="match status" value="1"/>
</dbReference>
<gene>
    <name evidence="11" type="ORF">DEM34_02020</name>
</gene>
<dbReference type="InterPro" id="IPR001610">
    <property type="entry name" value="PAC"/>
</dbReference>
<dbReference type="InterPro" id="IPR029016">
    <property type="entry name" value="GAF-like_dom_sf"/>
</dbReference>
<dbReference type="EMBL" id="QFFI01000002">
    <property type="protein sequence ID" value="PWG65538.1"/>
    <property type="molecule type" value="Genomic_DNA"/>
</dbReference>
<feature type="domain" description="PAC" evidence="10">
    <location>
        <begin position="513"/>
        <end position="565"/>
    </location>
</feature>
<dbReference type="InterPro" id="IPR003018">
    <property type="entry name" value="GAF"/>
</dbReference>
<dbReference type="EC" id="2.7.13.3" evidence="2"/>
<evidence type="ECO:0000259" key="10">
    <source>
        <dbReference type="PROSITE" id="PS50113"/>
    </source>
</evidence>
<dbReference type="InterPro" id="IPR001789">
    <property type="entry name" value="Sig_transdc_resp-reg_receiver"/>
</dbReference>
<reference evidence="11 12" key="1">
    <citation type="submission" date="2018-05" db="EMBL/GenBank/DDBJ databases">
        <title>Spiribacter halobius sp. nov., a moderately halophilic bacterium isolated from marine solar saltern.</title>
        <authorList>
            <person name="Zheng W.-S."/>
            <person name="Lu D.-C."/>
            <person name="Du Z.-J."/>
        </authorList>
    </citation>
    <scope>NUCLEOTIDE SEQUENCE [LARGE SCALE GENOMIC DNA]</scope>
    <source>
        <strain evidence="11 12">E85</strain>
    </source>
</reference>
<dbReference type="SUPFAM" id="SSF55781">
    <property type="entry name" value="GAF domain-like"/>
    <property type="match status" value="1"/>
</dbReference>
<evidence type="ECO:0000256" key="3">
    <source>
        <dbReference type="ARBA" id="ARBA00022553"/>
    </source>
</evidence>
<dbReference type="Pfam" id="PF08448">
    <property type="entry name" value="PAS_4"/>
    <property type="match status" value="1"/>
</dbReference>
<keyword evidence="4" id="KW-0808">Transferase</keyword>
<dbReference type="InterPro" id="IPR000700">
    <property type="entry name" value="PAS-assoc_C"/>
</dbReference>
<dbReference type="SUPFAM" id="SSF55874">
    <property type="entry name" value="ATPase domain of HSP90 chaperone/DNA topoisomerase II/histidine kinase"/>
    <property type="match status" value="1"/>
</dbReference>
<keyword evidence="3 6" id="KW-0597">Phosphoprotein</keyword>
<sequence length="1067" mass="116633">MRDSRRHIFPSRVEVSLVDSANQPGRLSLLSDDAGTARFARCLRAAGHEVVEAGMAGEPPSPAAELVLLLPHDADAECVRQHIPRPGQSVLCLLPEGASGERFADLLDAGADGCLVRPVAERQLVAWVNAGLRAHRVNRELRDGEHRYRTAIKATSAFTWRLDAEGSLIEIDEAWLELAGLSREQALGWGWLAALHPADREPYRRAWEETQATGAPFRHEYRLLSADGGVRWFVDRLAPMRGEGDTVTEWLGVAQEVTARRRAEDEARARVRQQAAVARLGQVALAGSAPAQLFDDACQAVADGLPMAYAKVLECLPGGGRLRLVAGVGWRAGLVGAAEVGTDEDSQAGYTLRVGGPVIVRDLASESRFRGPPLLVEHGVVSGLSVVIRGADGPWGVLGAHTAEPREFSEDDVHFLEGIANVLSVTVRRHQMNAELAENQRLMAIASRAARLGGWAVHLEERRVRWSDEVAAIHGQPPGTAPDLDEAIGYYAPEYRARIRHCFEACASEGVPFDEELEIIDARGHRRWVRALGEPVRDGRGAITRVEGAFQDLTEHKRAEAELHRLGERLRSTLESITDAFFVLDRDWRFAYVNREAERLLARSRDELLGRNVWTEFPAAVGSEFQRSYERAVQEQVAVELEEQYGPLERWFAVRAYPTEEGLAVYFRDVTERRVLDERLQQAQRLESVGQLTGGVAHDFNNLLTVILGNAEALNEALAADRSLQPMADMVRDAAERGAELVRSLLAFARRQPLQPERVAVGPCLEALGPLLRQALSEEVALRIEAAEPLPPAYVDPAPLEAAVLNLVINARDAIPGAGQVTIEASAVTLDRDYAAVQGDVRPGRYLLIAVSDTGGGIGPEHLQRVFEPFFSTKGKDQGSGLGLSMVHGFVKQSGGHVAIYSELGYGTTVRVYLPVAESAQEAAAMPAAPAPVEPASGEIVLLVEDDALVREHVENVLRGLGYDVRTAADGAEALATLQREPAVDLLFTDVVMPGGLSGPELARAVRERRPELPVLFTSGYTQQAVMRDGRLESGVRMLQKPYRRAELAAKLREALGRTHPAERRRD</sequence>
<dbReference type="Gene3D" id="3.30.450.40">
    <property type="match status" value="1"/>
</dbReference>
<dbReference type="Pfam" id="PF01590">
    <property type="entry name" value="GAF"/>
    <property type="match status" value="1"/>
</dbReference>
<evidence type="ECO:0000256" key="5">
    <source>
        <dbReference type="ARBA" id="ARBA00022777"/>
    </source>
</evidence>
<organism evidence="11 12">
    <name type="scientific">Sediminicurvatus halobius</name>
    <dbReference type="NCBI Taxonomy" id="2182432"/>
    <lineage>
        <taxon>Bacteria</taxon>
        <taxon>Pseudomonadati</taxon>
        <taxon>Pseudomonadota</taxon>
        <taxon>Gammaproteobacteria</taxon>
        <taxon>Chromatiales</taxon>
        <taxon>Ectothiorhodospiraceae</taxon>
        <taxon>Sediminicurvatus</taxon>
    </lineage>
</organism>
<feature type="domain" description="PAS" evidence="9">
    <location>
        <begin position="144"/>
        <end position="214"/>
    </location>
</feature>
<feature type="domain" description="Response regulatory" evidence="8">
    <location>
        <begin position="940"/>
        <end position="1056"/>
    </location>
</feature>
<dbReference type="PRINTS" id="PR00344">
    <property type="entry name" value="BCTRLSENSOR"/>
</dbReference>
<dbReference type="InterPro" id="IPR004358">
    <property type="entry name" value="Sig_transdc_His_kin-like_C"/>
</dbReference>
<dbReference type="SUPFAM" id="SSF52172">
    <property type="entry name" value="CheY-like"/>
    <property type="match status" value="2"/>
</dbReference>
<evidence type="ECO:0000256" key="4">
    <source>
        <dbReference type="ARBA" id="ARBA00022679"/>
    </source>
</evidence>
<dbReference type="PROSITE" id="PS50110">
    <property type="entry name" value="RESPONSE_REGULATORY"/>
    <property type="match status" value="1"/>
</dbReference>
<feature type="modified residue" description="4-aspartylphosphate" evidence="6">
    <location>
        <position position="990"/>
    </location>
</feature>
<protein>
    <recommendedName>
        <fullName evidence="2">histidine kinase</fullName>
        <ecNumber evidence="2">2.7.13.3</ecNumber>
    </recommendedName>
</protein>
<comment type="catalytic activity">
    <reaction evidence="1">
        <text>ATP + protein L-histidine = ADP + protein N-phospho-L-histidine.</text>
        <dbReference type="EC" id="2.7.13.3"/>
    </reaction>
</comment>
<feature type="domain" description="PAC" evidence="10">
    <location>
        <begin position="217"/>
        <end position="269"/>
    </location>
</feature>
<feature type="domain" description="PAS" evidence="9">
    <location>
        <begin position="566"/>
        <end position="636"/>
    </location>
</feature>
<keyword evidence="5" id="KW-0418">Kinase</keyword>
<evidence type="ECO:0000259" key="7">
    <source>
        <dbReference type="PROSITE" id="PS50109"/>
    </source>
</evidence>
<dbReference type="CDD" id="cd00130">
    <property type="entry name" value="PAS"/>
    <property type="match status" value="3"/>
</dbReference>
<dbReference type="InterPro" id="IPR035965">
    <property type="entry name" value="PAS-like_dom_sf"/>
</dbReference>
<dbReference type="SMART" id="SM00388">
    <property type="entry name" value="HisKA"/>
    <property type="match status" value="1"/>
</dbReference>
<feature type="domain" description="Histidine kinase" evidence="7">
    <location>
        <begin position="695"/>
        <end position="918"/>
    </location>
</feature>
<proteinExistence type="predicted"/>
<dbReference type="PANTHER" id="PTHR43304">
    <property type="entry name" value="PHYTOCHROME-LIKE PROTEIN CPH1"/>
    <property type="match status" value="1"/>
</dbReference>
<dbReference type="InterPro" id="IPR036097">
    <property type="entry name" value="HisK_dim/P_sf"/>
</dbReference>
<dbReference type="Gene3D" id="1.10.287.130">
    <property type="match status" value="1"/>
</dbReference>
<dbReference type="InterPro" id="IPR011006">
    <property type="entry name" value="CheY-like_superfamily"/>
</dbReference>
<dbReference type="Pfam" id="PF08447">
    <property type="entry name" value="PAS_3"/>
    <property type="match status" value="2"/>
</dbReference>
<dbReference type="FunFam" id="3.30.450.20:FF:000099">
    <property type="entry name" value="Sensory box sensor histidine kinase"/>
    <property type="match status" value="1"/>
</dbReference>
<evidence type="ECO:0000313" key="11">
    <source>
        <dbReference type="EMBL" id="PWG65538.1"/>
    </source>
</evidence>
<name>A0A2U2N8V1_9GAMM</name>
<dbReference type="GO" id="GO:0000155">
    <property type="term" value="F:phosphorelay sensor kinase activity"/>
    <property type="evidence" value="ECO:0007669"/>
    <property type="project" value="InterPro"/>
</dbReference>
<dbReference type="PROSITE" id="PS50112">
    <property type="entry name" value="PAS"/>
    <property type="match status" value="2"/>
</dbReference>
<dbReference type="Gene3D" id="2.10.70.100">
    <property type="match status" value="1"/>
</dbReference>
<dbReference type="InterPro" id="IPR013656">
    <property type="entry name" value="PAS_4"/>
</dbReference>